<evidence type="ECO:0000256" key="2">
    <source>
        <dbReference type="ARBA" id="ARBA00022692"/>
    </source>
</evidence>
<dbReference type="GO" id="GO:0017022">
    <property type="term" value="F:myosin binding"/>
    <property type="evidence" value="ECO:0007669"/>
    <property type="project" value="InterPro"/>
</dbReference>
<evidence type="ECO:0000256" key="1">
    <source>
        <dbReference type="ARBA" id="ARBA00004308"/>
    </source>
</evidence>
<evidence type="ECO:0000256" key="6">
    <source>
        <dbReference type="SAM" id="Phobius"/>
    </source>
</evidence>
<sequence length="653" mass="72309">MTEPAVALEGTPLAEYVQEHGLENWGIEPGPGLDTHVGPKRRTFQGLAPLPLILTADRGRARLRRDRFRALVSRALASRLSEHETAQFLERFRYALVSSDLLDERVNFYRAREVPISDSDLLGPIDIDQPSANITGNNQTGTRPPGRHGHGRCKSVLVDLSFLPPPSQRYWVGGGGCIVALTTLVRWGIRNGRVRPSSGAVIVLVLCVVLFLYAHSRRRTLRMLRTQAIALCSRFVQANYALDAAVAKATNTILQVEVLSKGYRLGANAPGLDSQSLAKHVRSSVAASIYLAMSSLWDALVQLAPLTNQLDLERYLDIYNVRASDVMDGQHHPMDDDSFGLDDSILSWGPSLIGTPEQFYGAAGSSASIHRLKHEYSKLHLLRRSLMCVLLSMPSEGNCASPELGAWKAVVDNISSFTKLANELSATLSKHNTPPQFPIYEDTIEKTTTTNQTHDIRTHARSLHQVSAALHNLTGQLHVLGEAVDIDDDRLYYNTFQSMGTEIQMLLDSWERGFRELDSPVDQELDQVGDIDEVNGVNRTADESDELEEADYEEREVDSKRMSTATLATAVADDSFLSKFHARSVSTATTVIQGVADDDKRSSRSTIPRAERIKMRHQAEAARKEKGAEQATRQHFIVELDNVLRNRSSSTTP</sequence>
<dbReference type="PhylomeDB" id="A0A060T7U4"/>
<feature type="domain" description="Myosin-binding" evidence="7">
    <location>
        <begin position="199"/>
        <end position="476"/>
    </location>
</feature>
<evidence type="ECO:0000313" key="8">
    <source>
        <dbReference type="EMBL" id="CDP37038.1"/>
    </source>
</evidence>
<feature type="region of interest" description="Disordered" evidence="5">
    <location>
        <begin position="596"/>
        <end position="633"/>
    </location>
</feature>
<keyword evidence="3 6" id="KW-1133">Transmembrane helix</keyword>
<dbReference type="EMBL" id="HG937694">
    <property type="protein sequence ID" value="CDP37038.1"/>
    <property type="molecule type" value="Genomic_DNA"/>
</dbReference>
<dbReference type="Pfam" id="PF12632">
    <property type="entry name" value="Vezatin"/>
    <property type="match status" value="1"/>
</dbReference>
<organism evidence="8">
    <name type="scientific">Blastobotrys adeninivorans</name>
    <name type="common">Yeast</name>
    <name type="synonym">Arxula adeninivorans</name>
    <dbReference type="NCBI Taxonomy" id="409370"/>
    <lineage>
        <taxon>Eukaryota</taxon>
        <taxon>Fungi</taxon>
        <taxon>Dikarya</taxon>
        <taxon>Ascomycota</taxon>
        <taxon>Saccharomycotina</taxon>
        <taxon>Dipodascomycetes</taxon>
        <taxon>Dipodascales</taxon>
        <taxon>Trichomonascaceae</taxon>
        <taxon>Blastobotrys</taxon>
    </lineage>
</organism>
<reference evidence="8" key="2">
    <citation type="submission" date="2014-06" db="EMBL/GenBank/DDBJ databases">
        <title>The complete genome of Blastobotrys (Arxula) adeninivorans LS3 - a yeast of biotechnological interest.</title>
        <authorList>
            <person name="Kunze G."/>
            <person name="Gaillardin C."/>
            <person name="Czernicka M."/>
            <person name="Durrens P."/>
            <person name="Martin T."/>
            <person name="Boer E."/>
            <person name="Gabaldon T."/>
            <person name="Cruz J."/>
            <person name="Talla E."/>
            <person name="Marck C."/>
            <person name="Goffeau A."/>
            <person name="Barbe V."/>
            <person name="Baret P."/>
            <person name="Baronian K."/>
            <person name="Beier S."/>
            <person name="Bleykasten C."/>
            <person name="Bode R."/>
            <person name="Casaregola S."/>
            <person name="Despons L."/>
            <person name="Fairhead C."/>
            <person name="Giersberg M."/>
            <person name="Gierski P."/>
            <person name="Hahnel U."/>
            <person name="Hartmann A."/>
            <person name="Jankowska D."/>
            <person name="Jubin C."/>
            <person name="Jung P."/>
            <person name="Lafontaine I."/>
            <person name="Leh-Louis V."/>
            <person name="Lemaire M."/>
            <person name="Marcet-Houben M."/>
            <person name="Mascher M."/>
            <person name="Morel G."/>
            <person name="Richard G.-F."/>
            <person name="Riechen J."/>
            <person name="Sacerdot C."/>
            <person name="Sarkar A."/>
            <person name="Savel G."/>
            <person name="Schacherer J."/>
            <person name="Sherman D."/>
            <person name="Straub M.-L."/>
            <person name="Stein N."/>
            <person name="Thierry A."/>
            <person name="Trautwein-Schult A."/>
            <person name="Westhof E."/>
            <person name="Worch S."/>
            <person name="Dujon B."/>
            <person name="Souciet J.-L."/>
            <person name="Wincker P."/>
            <person name="Scholz U."/>
            <person name="Neuveglise N."/>
        </authorList>
    </citation>
    <scope>NUCLEOTIDE SEQUENCE</scope>
    <source>
        <strain evidence="8">LS3</strain>
    </source>
</reference>
<proteinExistence type="predicted"/>
<dbReference type="InterPro" id="IPR026859">
    <property type="entry name" value="Myosin-bd"/>
</dbReference>
<evidence type="ECO:0000259" key="7">
    <source>
        <dbReference type="Pfam" id="PF12632"/>
    </source>
</evidence>
<comment type="subcellular location">
    <subcellularLocation>
        <location evidence="1">Endomembrane system</location>
    </subcellularLocation>
</comment>
<gene>
    <name evidence="8" type="ORF">GNLVRS02_ARAD1D02310g</name>
</gene>
<dbReference type="AlphaFoldDB" id="A0A060T7U4"/>
<keyword evidence="2 6" id="KW-0812">Transmembrane</keyword>
<reference evidence="8" key="1">
    <citation type="submission" date="2014-02" db="EMBL/GenBank/DDBJ databases">
        <authorList>
            <person name="Genoscope - CEA"/>
        </authorList>
    </citation>
    <scope>NUCLEOTIDE SEQUENCE</scope>
    <source>
        <strain evidence="8">LS3</strain>
    </source>
</reference>
<evidence type="ECO:0000256" key="4">
    <source>
        <dbReference type="ARBA" id="ARBA00023136"/>
    </source>
</evidence>
<accession>A0A060T7U4</accession>
<feature type="compositionally biased region" description="Basic and acidic residues" evidence="5">
    <location>
        <begin position="609"/>
        <end position="628"/>
    </location>
</feature>
<evidence type="ECO:0000256" key="5">
    <source>
        <dbReference type="SAM" id="MobiDB-lite"/>
    </source>
</evidence>
<evidence type="ECO:0000256" key="3">
    <source>
        <dbReference type="ARBA" id="ARBA00022989"/>
    </source>
</evidence>
<feature type="transmembrane region" description="Helical" evidence="6">
    <location>
        <begin position="170"/>
        <end position="189"/>
    </location>
</feature>
<name>A0A060T7U4_BLAAD</name>
<feature type="transmembrane region" description="Helical" evidence="6">
    <location>
        <begin position="195"/>
        <end position="214"/>
    </location>
</feature>
<dbReference type="GO" id="GO:0012505">
    <property type="term" value="C:endomembrane system"/>
    <property type="evidence" value="ECO:0007669"/>
    <property type="project" value="UniProtKB-SubCell"/>
</dbReference>
<protein>
    <submittedName>
        <fullName evidence="8">ARAD1D02310p</fullName>
    </submittedName>
</protein>
<keyword evidence="4 6" id="KW-0472">Membrane</keyword>